<dbReference type="PANTHER" id="PTHR33545">
    <property type="entry name" value="UPF0750 MEMBRANE PROTEIN YITT-RELATED"/>
    <property type="match status" value="1"/>
</dbReference>
<evidence type="ECO:0000313" key="7">
    <source>
        <dbReference type="EMBL" id="MEI4769965.1"/>
    </source>
</evidence>
<dbReference type="InterPro" id="IPR051461">
    <property type="entry name" value="UPF0750_membrane"/>
</dbReference>
<feature type="transmembrane region" description="Helical" evidence="6">
    <location>
        <begin position="161"/>
        <end position="177"/>
    </location>
</feature>
<comment type="caution">
    <text evidence="7">The sequence shown here is derived from an EMBL/GenBank/DDBJ whole genome shotgun (WGS) entry which is preliminary data.</text>
</comment>
<keyword evidence="5 6" id="KW-0472">Membrane</keyword>
<keyword evidence="8" id="KW-1185">Reference proteome</keyword>
<keyword evidence="2" id="KW-1003">Cell membrane</keyword>
<evidence type="ECO:0000256" key="3">
    <source>
        <dbReference type="ARBA" id="ARBA00022692"/>
    </source>
</evidence>
<name>A0ABU8F4N2_9BACI</name>
<evidence type="ECO:0000256" key="4">
    <source>
        <dbReference type="ARBA" id="ARBA00022989"/>
    </source>
</evidence>
<dbReference type="Proteomes" id="UP001364890">
    <property type="component" value="Unassembled WGS sequence"/>
</dbReference>
<feature type="transmembrane region" description="Helical" evidence="6">
    <location>
        <begin position="120"/>
        <end position="149"/>
    </location>
</feature>
<feature type="transmembrane region" description="Helical" evidence="6">
    <location>
        <begin position="183"/>
        <end position="202"/>
    </location>
</feature>
<evidence type="ECO:0000256" key="5">
    <source>
        <dbReference type="ARBA" id="ARBA00023136"/>
    </source>
</evidence>
<gene>
    <name evidence="7" type="ORF">WAX74_09950</name>
</gene>
<evidence type="ECO:0000256" key="6">
    <source>
        <dbReference type="SAM" id="Phobius"/>
    </source>
</evidence>
<keyword evidence="4 6" id="KW-1133">Transmembrane helix</keyword>
<keyword evidence="3 6" id="KW-0812">Transmembrane</keyword>
<feature type="transmembrane region" description="Helical" evidence="6">
    <location>
        <begin position="20"/>
        <end position="43"/>
    </location>
</feature>
<organism evidence="7 8">
    <name type="scientific">Psychrobacillus mangrovi</name>
    <dbReference type="NCBI Taxonomy" id="3117745"/>
    <lineage>
        <taxon>Bacteria</taxon>
        <taxon>Bacillati</taxon>
        <taxon>Bacillota</taxon>
        <taxon>Bacilli</taxon>
        <taxon>Bacillales</taxon>
        <taxon>Bacillaceae</taxon>
        <taxon>Psychrobacillus</taxon>
    </lineage>
</organism>
<accession>A0ABU8F4N2</accession>
<protein>
    <submittedName>
        <fullName evidence="7">YitT family protein</fullName>
    </submittedName>
</protein>
<dbReference type="EMBL" id="JBAWSY010000006">
    <property type="protein sequence ID" value="MEI4769965.1"/>
    <property type="molecule type" value="Genomic_DNA"/>
</dbReference>
<dbReference type="PANTHER" id="PTHR33545:SF9">
    <property type="entry name" value="UPF0750 MEMBRANE PROTEIN YITE"/>
    <property type="match status" value="1"/>
</dbReference>
<dbReference type="InterPro" id="IPR003740">
    <property type="entry name" value="YitT"/>
</dbReference>
<proteinExistence type="predicted"/>
<dbReference type="Pfam" id="PF02588">
    <property type="entry name" value="YitT_membrane"/>
    <property type="match status" value="1"/>
</dbReference>
<evidence type="ECO:0000256" key="1">
    <source>
        <dbReference type="ARBA" id="ARBA00004651"/>
    </source>
</evidence>
<evidence type="ECO:0000256" key="2">
    <source>
        <dbReference type="ARBA" id="ARBA00022475"/>
    </source>
</evidence>
<sequence length="218" mass="24336">MKRKDDRQASGIFRRLRRKYSLVIVGAIIQGFAMGVFLFPNFIPSGGAGGFTVLLNYWFHMPLSIALWLVNSSMLLFAFHYLGSGSAIGTLFGITMTSISVNIFNVYLETPFSSVWVDLLVGSVFLGTGIAILLRQGVSNGGVGIIALIIAKYKNINPGKTLFWINGLIFIITAYIIDWQIIIQAIICQWLSTTIVSWLYVVSIPRKSLIFNLIWFKK</sequence>
<comment type="subcellular location">
    <subcellularLocation>
        <location evidence="1">Cell membrane</location>
        <topology evidence="1">Multi-pass membrane protein</topology>
    </subcellularLocation>
</comment>
<evidence type="ECO:0000313" key="8">
    <source>
        <dbReference type="Proteomes" id="UP001364890"/>
    </source>
</evidence>
<reference evidence="7 8" key="1">
    <citation type="submission" date="2024-01" db="EMBL/GenBank/DDBJ databases">
        <title>Seven novel Bacillus-like species.</title>
        <authorList>
            <person name="Liu G."/>
        </authorList>
    </citation>
    <scope>NUCLEOTIDE SEQUENCE [LARGE SCALE GENOMIC DNA]</scope>
    <source>
        <strain evidence="7 8">FJAT-51614</strain>
    </source>
</reference>
<dbReference type="RefSeq" id="WP_336497526.1">
    <property type="nucleotide sequence ID" value="NZ_JBAWSY010000006.1"/>
</dbReference>